<dbReference type="EMBL" id="VSSS01000021">
    <property type="protein sequence ID" value="TYL96126.1"/>
    <property type="molecule type" value="Genomic_DNA"/>
</dbReference>
<sequence length="245" mass="27381">MLRKMHKLLGALSNPIYWSGLRHGITPTIEHRLALEGLNIRTVLDVGANRGQFSLLARCLYPAATIYAFEPLQNSAEQFRTLFSDQPNVHLFQVGIGEGLVDIKMFVANDHHASSSILKAHKQSQIFGSREAGEETVRVGRLADFLPLDRILSPCLLKIDVQGYELQVINGCREALPLIDYLYVECSYVELYLRQALAHEVLARLAELGFALRGIFNQHCDPEEGPVIADFLFQSLRSIAPGRAI</sequence>
<evidence type="ECO:0000313" key="2">
    <source>
        <dbReference type="EMBL" id="TYL96126.1"/>
    </source>
</evidence>
<dbReference type="PANTHER" id="PTHR36973">
    <property type="entry name" value="SLL1456 PROTEIN-RELATED"/>
    <property type="match status" value="1"/>
</dbReference>
<dbReference type="SUPFAM" id="SSF53335">
    <property type="entry name" value="S-adenosyl-L-methionine-dependent methyltransferases"/>
    <property type="match status" value="1"/>
</dbReference>
<dbReference type="GO" id="GO:0008171">
    <property type="term" value="F:O-methyltransferase activity"/>
    <property type="evidence" value="ECO:0007669"/>
    <property type="project" value="TreeGrafter"/>
</dbReference>
<accession>A0A5D3KU19</accession>
<feature type="domain" description="Methyltransferase FkbM" evidence="1">
    <location>
        <begin position="45"/>
        <end position="210"/>
    </location>
</feature>
<dbReference type="Pfam" id="PF05050">
    <property type="entry name" value="Methyltransf_21"/>
    <property type="match status" value="1"/>
</dbReference>
<name>A0A5D3KU19_9BRAD</name>
<dbReference type="GO" id="GO:0032259">
    <property type="term" value="P:methylation"/>
    <property type="evidence" value="ECO:0007669"/>
    <property type="project" value="UniProtKB-KW"/>
</dbReference>
<evidence type="ECO:0000313" key="3">
    <source>
        <dbReference type="Proteomes" id="UP000324758"/>
    </source>
</evidence>
<dbReference type="NCBIfam" id="TIGR01444">
    <property type="entry name" value="fkbM_fam"/>
    <property type="match status" value="1"/>
</dbReference>
<dbReference type="Gene3D" id="3.40.50.150">
    <property type="entry name" value="Vaccinia Virus protein VP39"/>
    <property type="match status" value="1"/>
</dbReference>
<protein>
    <submittedName>
        <fullName evidence="2">FkbM family methyltransferase</fullName>
    </submittedName>
</protein>
<comment type="caution">
    <text evidence="2">The sequence shown here is derived from an EMBL/GenBank/DDBJ whole genome shotgun (WGS) entry which is preliminary data.</text>
</comment>
<keyword evidence="2" id="KW-0489">Methyltransferase</keyword>
<dbReference type="InterPro" id="IPR006342">
    <property type="entry name" value="FkbM_mtfrase"/>
</dbReference>
<dbReference type="InterPro" id="IPR029063">
    <property type="entry name" value="SAM-dependent_MTases_sf"/>
</dbReference>
<keyword evidence="2" id="KW-0808">Transferase</keyword>
<dbReference type="PANTHER" id="PTHR36973:SF4">
    <property type="entry name" value="NODULATION PROTEIN"/>
    <property type="match status" value="1"/>
</dbReference>
<dbReference type="Proteomes" id="UP000324758">
    <property type="component" value="Unassembled WGS sequence"/>
</dbReference>
<dbReference type="OrthoDB" id="292760at2"/>
<gene>
    <name evidence="2" type="ORF">FXB40_12420</name>
</gene>
<dbReference type="InterPro" id="IPR053188">
    <property type="entry name" value="FkbM_Methyltransferase"/>
</dbReference>
<evidence type="ECO:0000259" key="1">
    <source>
        <dbReference type="Pfam" id="PF05050"/>
    </source>
</evidence>
<organism evidence="2 3">
    <name type="scientific">Bradyrhizobium rifense</name>
    <dbReference type="NCBI Taxonomy" id="515499"/>
    <lineage>
        <taxon>Bacteria</taxon>
        <taxon>Pseudomonadati</taxon>
        <taxon>Pseudomonadota</taxon>
        <taxon>Alphaproteobacteria</taxon>
        <taxon>Hyphomicrobiales</taxon>
        <taxon>Nitrobacteraceae</taxon>
        <taxon>Bradyrhizobium</taxon>
    </lineage>
</organism>
<keyword evidence="3" id="KW-1185">Reference proteome</keyword>
<proteinExistence type="predicted"/>
<dbReference type="AlphaFoldDB" id="A0A5D3KU19"/>
<reference evidence="2 3" key="1">
    <citation type="submission" date="2019-08" db="EMBL/GenBank/DDBJ databases">
        <title>Bradyrhizobium hipponensis sp. nov., a rhizobium isolated from a Lupinus angustifolius root nodule in Tunisia.</title>
        <authorList>
            <person name="Off K."/>
            <person name="Rejili M."/>
            <person name="Mars M."/>
            <person name="Brachmann A."/>
            <person name="Marin M."/>
        </authorList>
    </citation>
    <scope>NUCLEOTIDE SEQUENCE [LARGE SCALE GENOMIC DNA]</scope>
    <source>
        <strain evidence="2 3">CTAW71</strain>
    </source>
</reference>